<accession>A0A9W4QWI0</accession>
<keyword evidence="1 2" id="KW-0597">Phosphoprotein</keyword>
<evidence type="ECO:0000259" key="3">
    <source>
        <dbReference type="PROSITE" id="PS50110"/>
    </source>
</evidence>
<dbReference type="InterPro" id="IPR011006">
    <property type="entry name" value="CheY-like_superfamily"/>
</dbReference>
<evidence type="ECO:0000313" key="4">
    <source>
        <dbReference type="EMBL" id="CAH9056383.1"/>
    </source>
</evidence>
<evidence type="ECO:0000256" key="1">
    <source>
        <dbReference type="ARBA" id="ARBA00022553"/>
    </source>
</evidence>
<dbReference type="Gene3D" id="3.40.50.2300">
    <property type="match status" value="1"/>
</dbReference>
<dbReference type="AlphaFoldDB" id="A0A9W4QWI0"/>
<dbReference type="Pfam" id="PF00072">
    <property type="entry name" value="Response_reg"/>
    <property type="match status" value="1"/>
</dbReference>
<reference evidence="4" key="1">
    <citation type="submission" date="2022-07" db="EMBL/GenBank/DDBJ databases">
        <authorList>
            <person name="Criscuolo A."/>
        </authorList>
    </citation>
    <scope>NUCLEOTIDE SEQUENCE</scope>
    <source>
        <strain evidence="4">CIP103197</strain>
    </source>
</reference>
<dbReference type="GO" id="GO:0000160">
    <property type="term" value="P:phosphorelay signal transduction system"/>
    <property type="evidence" value="ECO:0007669"/>
    <property type="project" value="InterPro"/>
</dbReference>
<feature type="modified residue" description="4-aspartylphosphate" evidence="2">
    <location>
        <position position="59"/>
    </location>
</feature>
<dbReference type="PROSITE" id="PS50110">
    <property type="entry name" value="RESPONSE_REGULATORY"/>
    <property type="match status" value="1"/>
</dbReference>
<feature type="domain" description="Response regulatory" evidence="3">
    <location>
        <begin position="11"/>
        <end position="126"/>
    </location>
</feature>
<dbReference type="Proteomes" id="UP001152447">
    <property type="component" value="Unassembled WGS sequence"/>
</dbReference>
<keyword evidence="5" id="KW-1185">Reference proteome</keyword>
<dbReference type="SMART" id="SM00448">
    <property type="entry name" value="REC"/>
    <property type="match status" value="1"/>
</dbReference>
<dbReference type="SUPFAM" id="SSF52172">
    <property type="entry name" value="CheY-like"/>
    <property type="match status" value="1"/>
</dbReference>
<name>A0A9W4QWI0_PSEHA</name>
<dbReference type="RefSeq" id="WP_262976481.1">
    <property type="nucleotide sequence ID" value="NZ_CAMAPB010000016.1"/>
</dbReference>
<organism evidence="4 5">
    <name type="scientific">Pseudoalteromonas haloplanktis</name>
    <name type="common">Alteromonas haloplanktis</name>
    <dbReference type="NCBI Taxonomy" id="228"/>
    <lineage>
        <taxon>Bacteria</taxon>
        <taxon>Pseudomonadati</taxon>
        <taxon>Pseudomonadota</taxon>
        <taxon>Gammaproteobacteria</taxon>
        <taxon>Alteromonadales</taxon>
        <taxon>Pseudoalteromonadaceae</taxon>
        <taxon>Pseudoalteromonas</taxon>
    </lineage>
</organism>
<evidence type="ECO:0000256" key="2">
    <source>
        <dbReference type="PROSITE-ProRule" id="PRU00169"/>
    </source>
</evidence>
<sequence length="126" mass="13795">MSSLIKHRARQLLVVDDEYFNFEILKAGLASTFDLSYADSGKSCLASAIANPPDIILLDVCMPGLDGYDTCRILKHTPETKNIPVVMISGLESELEQQAGFDSGCDAYVVKPFSIAVLREKINNIV</sequence>
<dbReference type="InterPro" id="IPR050595">
    <property type="entry name" value="Bact_response_regulator"/>
</dbReference>
<dbReference type="EMBL" id="CAMAPB010000016">
    <property type="protein sequence ID" value="CAH9056383.1"/>
    <property type="molecule type" value="Genomic_DNA"/>
</dbReference>
<proteinExistence type="predicted"/>
<dbReference type="InterPro" id="IPR001789">
    <property type="entry name" value="Sig_transdc_resp-reg_receiver"/>
</dbReference>
<protein>
    <submittedName>
        <fullName evidence="4">Response regulator PleD</fullName>
    </submittedName>
</protein>
<evidence type="ECO:0000313" key="5">
    <source>
        <dbReference type="Proteomes" id="UP001152447"/>
    </source>
</evidence>
<comment type="caution">
    <text evidence="4">The sequence shown here is derived from an EMBL/GenBank/DDBJ whole genome shotgun (WGS) entry which is preliminary data.</text>
</comment>
<dbReference type="PANTHER" id="PTHR44591:SF3">
    <property type="entry name" value="RESPONSE REGULATORY DOMAIN-CONTAINING PROTEIN"/>
    <property type="match status" value="1"/>
</dbReference>
<dbReference type="PANTHER" id="PTHR44591">
    <property type="entry name" value="STRESS RESPONSE REGULATOR PROTEIN 1"/>
    <property type="match status" value="1"/>
</dbReference>
<gene>
    <name evidence="4" type="primary">pleD</name>
    <name evidence="4" type="ORF">PSEHALCIP103_01445</name>
</gene>